<keyword evidence="1" id="KW-0175">Coiled coil</keyword>
<reference evidence="3" key="1">
    <citation type="journal article" date="2019" name="Environ. Microbiol.">
        <title>Fungal ecological strategies reflected in gene transcription - a case study of two litter decomposers.</title>
        <authorList>
            <person name="Barbi F."/>
            <person name="Kohler A."/>
            <person name="Barry K."/>
            <person name="Baskaran P."/>
            <person name="Daum C."/>
            <person name="Fauchery L."/>
            <person name="Ihrmark K."/>
            <person name="Kuo A."/>
            <person name="LaButti K."/>
            <person name="Lipzen A."/>
            <person name="Morin E."/>
            <person name="Grigoriev I.V."/>
            <person name="Henrissat B."/>
            <person name="Lindahl B."/>
            <person name="Martin F."/>
        </authorList>
    </citation>
    <scope>NUCLEOTIDE SEQUENCE</scope>
    <source>
        <strain evidence="3">JB14</strain>
    </source>
</reference>
<dbReference type="Proteomes" id="UP000799118">
    <property type="component" value="Unassembled WGS sequence"/>
</dbReference>
<feature type="compositionally biased region" description="Low complexity" evidence="2">
    <location>
        <begin position="248"/>
        <end position="273"/>
    </location>
</feature>
<evidence type="ECO:0000313" key="4">
    <source>
        <dbReference type="Proteomes" id="UP000799118"/>
    </source>
</evidence>
<dbReference type="InterPro" id="IPR046347">
    <property type="entry name" value="bZIP_sf"/>
</dbReference>
<feature type="region of interest" description="Disordered" evidence="2">
    <location>
        <begin position="109"/>
        <end position="149"/>
    </location>
</feature>
<dbReference type="Gene3D" id="1.20.5.170">
    <property type="match status" value="1"/>
</dbReference>
<feature type="region of interest" description="Disordered" evidence="2">
    <location>
        <begin position="162"/>
        <end position="181"/>
    </location>
</feature>
<name>A0A6A4HHI7_9AGAR</name>
<feature type="compositionally biased region" description="Low complexity" evidence="2">
    <location>
        <begin position="163"/>
        <end position="179"/>
    </location>
</feature>
<dbReference type="AlphaFoldDB" id="A0A6A4HHI7"/>
<dbReference type="GO" id="GO:0003700">
    <property type="term" value="F:DNA-binding transcription factor activity"/>
    <property type="evidence" value="ECO:0007669"/>
    <property type="project" value="InterPro"/>
</dbReference>
<feature type="coiled-coil region" evidence="1">
    <location>
        <begin position="24"/>
        <end position="65"/>
    </location>
</feature>
<evidence type="ECO:0000313" key="3">
    <source>
        <dbReference type="EMBL" id="KAE9397496.1"/>
    </source>
</evidence>
<dbReference type="OrthoDB" id="3365874at2759"/>
<feature type="region of interest" description="Disordered" evidence="2">
    <location>
        <begin position="228"/>
        <end position="279"/>
    </location>
</feature>
<dbReference type="SUPFAM" id="SSF57959">
    <property type="entry name" value="Leucine zipper domain"/>
    <property type="match status" value="1"/>
</dbReference>
<accession>A0A6A4HHI7</accession>
<protein>
    <recommendedName>
        <fullName evidence="5">BZIP domain-containing protein</fullName>
    </recommendedName>
</protein>
<proteinExistence type="predicted"/>
<gene>
    <name evidence="3" type="ORF">BT96DRAFT_995728</name>
</gene>
<evidence type="ECO:0000256" key="1">
    <source>
        <dbReference type="SAM" id="Coils"/>
    </source>
</evidence>
<keyword evidence="4" id="KW-1185">Reference proteome</keyword>
<evidence type="ECO:0008006" key="5">
    <source>
        <dbReference type="Google" id="ProtNLM"/>
    </source>
</evidence>
<feature type="compositionally biased region" description="Basic and acidic residues" evidence="2">
    <location>
        <begin position="118"/>
        <end position="130"/>
    </location>
</feature>
<sequence>MVRGRKRDVSAPLTRSLVLQRDYRARKAQHVSDLEARCQKLENDNNKLSKEVEDLKSKLVQKEMDRKETLASLTTEAELEKAHALNNVMFSLSSAAASIKSFQNLTMGPNYNASEESSVERKPSLTDRRSTRPSPSTTPSNLSACSDPVGLSTGSLRPLQLYSPVSNSSRSSSLSISSSQYGGHDNWNDISPGFITQGLPGDVDMDMDAVATHSRHCDMRPSVNCDVRGAYPSSQGRPSPLIDFSNNSQSPSAPLPRASPSSSTFLEDGSSGFRSRRSSHRNIHAYNRIHGSTGQMIPFTSNEVLQDIHPIASYERTLSQSLRNWV</sequence>
<dbReference type="EMBL" id="ML769496">
    <property type="protein sequence ID" value="KAE9397496.1"/>
    <property type="molecule type" value="Genomic_DNA"/>
</dbReference>
<evidence type="ECO:0000256" key="2">
    <source>
        <dbReference type="SAM" id="MobiDB-lite"/>
    </source>
</evidence>
<organism evidence="3 4">
    <name type="scientific">Gymnopus androsaceus JB14</name>
    <dbReference type="NCBI Taxonomy" id="1447944"/>
    <lineage>
        <taxon>Eukaryota</taxon>
        <taxon>Fungi</taxon>
        <taxon>Dikarya</taxon>
        <taxon>Basidiomycota</taxon>
        <taxon>Agaricomycotina</taxon>
        <taxon>Agaricomycetes</taxon>
        <taxon>Agaricomycetidae</taxon>
        <taxon>Agaricales</taxon>
        <taxon>Marasmiineae</taxon>
        <taxon>Omphalotaceae</taxon>
        <taxon>Gymnopus</taxon>
    </lineage>
</organism>